<keyword evidence="3" id="KW-0812">Transmembrane</keyword>
<dbReference type="SMART" id="SM00209">
    <property type="entry name" value="TSP1"/>
    <property type="match status" value="1"/>
</dbReference>
<proteinExistence type="predicted"/>
<feature type="region of interest" description="Disordered" evidence="2">
    <location>
        <begin position="1625"/>
        <end position="1652"/>
    </location>
</feature>
<feature type="compositionally biased region" description="Low complexity" evidence="2">
    <location>
        <begin position="1800"/>
        <end position="1810"/>
    </location>
</feature>
<dbReference type="SUPFAM" id="SSF82895">
    <property type="entry name" value="TSP-1 type 1 repeat"/>
    <property type="match status" value="1"/>
</dbReference>
<keyword evidence="3" id="KW-1133">Transmembrane helix</keyword>
<dbReference type="EMBL" id="JAMKOV010000015">
    <property type="protein sequence ID" value="KAI8036607.1"/>
    <property type="molecule type" value="Genomic_DNA"/>
</dbReference>
<keyword evidence="5" id="KW-1185">Reference proteome</keyword>
<evidence type="ECO:0000313" key="5">
    <source>
        <dbReference type="Proteomes" id="UP001059596"/>
    </source>
</evidence>
<dbReference type="PROSITE" id="PS50092">
    <property type="entry name" value="TSP1"/>
    <property type="match status" value="1"/>
</dbReference>
<feature type="compositionally biased region" description="Polar residues" evidence="2">
    <location>
        <begin position="1737"/>
        <end position="1754"/>
    </location>
</feature>
<feature type="compositionally biased region" description="Polar residues" evidence="2">
    <location>
        <begin position="1486"/>
        <end position="1501"/>
    </location>
</feature>
<dbReference type="PANTHER" id="PTHR16311">
    <property type="entry name" value="THROMBOSPONDIN TYPE I DOMAIN-CONTAINING 1"/>
    <property type="match status" value="1"/>
</dbReference>
<dbReference type="Pfam" id="PF00090">
    <property type="entry name" value="TSP_1"/>
    <property type="match status" value="1"/>
</dbReference>
<dbReference type="InterPro" id="IPR036383">
    <property type="entry name" value="TSP1_rpt_sf"/>
</dbReference>
<protein>
    <submittedName>
        <fullName evidence="4">Uncharacterized protein</fullName>
    </submittedName>
</protein>
<feature type="compositionally biased region" description="Low complexity" evidence="2">
    <location>
        <begin position="1070"/>
        <end position="1084"/>
    </location>
</feature>
<comment type="caution">
    <text evidence="4">The sequence shown here is derived from an EMBL/GenBank/DDBJ whole genome shotgun (WGS) entry which is preliminary data.</text>
</comment>
<dbReference type="InterPro" id="IPR035914">
    <property type="entry name" value="Sperma_CUB_dom_sf"/>
</dbReference>
<feature type="region of interest" description="Disordered" evidence="2">
    <location>
        <begin position="131"/>
        <end position="155"/>
    </location>
</feature>
<organism evidence="4 5">
    <name type="scientific">Drosophila gunungcola</name>
    <name type="common">fruit fly</name>
    <dbReference type="NCBI Taxonomy" id="103775"/>
    <lineage>
        <taxon>Eukaryota</taxon>
        <taxon>Metazoa</taxon>
        <taxon>Ecdysozoa</taxon>
        <taxon>Arthropoda</taxon>
        <taxon>Hexapoda</taxon>
        <taxon>Insecta</taxon>
        <taxon>Pterygota</taxon>
        <taxon>Neoptera</taxon>
        <taxon>Endopterygota</taxon>
        <taxon>Diptera</taxon>
        <taxon>Brachycera</taxon>
        <taxon>Muscomorpha</taxon>
        <taxon>Ephydroidea</taxon>
        <taxon>Drosophilidae</taxon>
        <taxon>Drosophila</taxon>
        <taxon>Sophophora</taxon>
    </lineage>
</organism>
<dbReference type="PANTHER" id="PTHR16311:SF3">
    <property type="entry name" value="THROMBOSPONDIN TYPE-1 DOMAIN-CONTAINING PROTEIN 1"/>
    <property type="match status" value="1"/>
</dbReference>
<dbReference type="InterPro" id="IPR000884">
    <property type="entry name" value="TSP1_rpt"/>
</dbReference>
<dbReference type="Gene3D" id="2.60.120.290">
    <property type="entry name" value="Spermadhesin, CUB domain"/>
    <property type="match status" value="1"/>
</dbReference>
<name>A0A9Q0BLH7_9MUSC</name>
<gene>
    <name evidence="4" type="ORF">M5D96_010408</name>
</gene>
<feature type="region of interest" description="Disordered" evidence="2">
    <location>
        <begin position="1051"/>
        <end position="1097"/>
    </location>
</feature>
<feature type="transmembrane region" description="Helical" evidence="3">
    <location>
        <begin position="1349"/>
        <end position="1370"/>
    </location>
</feature>
<feature type="compositionally biased region" description="Acidic residues" evidence="2">
    <location>
        <begin position="1055"/>
        <end position="1068"/>
    </location>
</feature>
<feature type="compositionally biased region" description="Polar residues" evidence="2">
    <location>
        <begin position="1398"/>
        <end position="1410"/>
    </location>
</feature>
<feature type="region of interest" description="Disordered" evidence="2">
    <location>
        <begin position="1697"/>
        <end position="1821"/>
    </location>
</feature>
<evidence type="ECO:0000256" key="1">
    <source>
        <dbReference type="SAM" id="Coils"/>
    </source>
</evidence>
<feature type="region of interest" description="Disordered" evidence="2">
    <location>
        <begin position="1387"/>
        <end position="1410"/>
    </location>
</feature>
<dbReference type="Proteomes" id="UP001059596">
    <property type="component" value="Unassembled WGS sequence"/>
</dbReference>
<evidence type="ECO:0000256" key="3">
    <source>
        <dbReference type="SAM" id="Phobius"/>
    </source>
</evidence>
<dbReference type="InterPro" id="IPR038877">
    <property type="entry name" value="THSD1"/>
</dbReference>
<dbReference type="SUPFAM" id="SSF49854">
    <property type="entry name" value="Spermadhesin, CUB domain"/>
    <property type="match status" value="1"/>
</dbReference>
<feature type="compositionally biased region" description="Basic and acidic residues" evidence="2">
    <location>
        <begin position="1716"/>
        <end position="1728"/>
    </location>
</feature>
<keyword evidence="3" id="KW-0472">Membrane</keyword>
<keyword evidence="1" id="KW-0175">Coiled coil</keyword>
<dbReference type="GO" id="GO:0071944">
    <property type="term" value="C:cell periphery"/>
    <property type="evidence" value="ECO:0007669"/>
    <property type="project" value="TreeGrafter"/>
</dbReference>
<evidence type="ECO:0000313" key="4">
    <source>
        <dbReference type="EMBL" id="KAI8036607.1"/>
    </source>
</evidence>
<sequence>MRDRDRSHLPSQLQNVCQRRGSYTILPLSGSRRFLRQTPLIQSAAAKKSKEMRKNSKEMAANRRRKKTIGMLTSGLKSVVKWKIIVSSIMLLLLSGTSHVLAVRKGRLMSPSSFTALSGDLHVQIQFGGNEVSPEEAGDGPATEQHLSTDGRDLRTGNNTIMSTLVISKIIDEAEPLPERGSTPLAATATATATNSSQLVLQRRRKEVVQNIPLFPDPRLNVTQVTVPCQTFLIGGRYEMQVVSNLKSVNRSEVTTTLVPAQDERLLQTLDVRWPSAEMIVSPVRLKTYPKHPVEVTLRFPEVNCNQSTGLALPEFWLELIYCGKERSCSRNTSRSSSLRLGCELFGLAGNYAVQLRPMVPAQNVPTTRRLLSVDWSDEFVFNVYARSIFPCDPHTGIGVLYEYPGCILEQGDRVRLYAKLRADVASLKPPTSLHYVAEQRVVKSQHSLYFACDLFSEKYVEYCFVYVSQAISGAVADVRMDCVPTLPVSDSDTGGWGLWSEWTPCSTNCLGGTRNRYRFCDSPPPRYGAKFCETVESKKEEKAFKMPPKVKKEKKDVNKVTQVDRTFYELTITDLNQKLARLRSHLTSVDESNVALTEKLREVESDGVDVAAHLERTLAERNNSITELEERLVEITKVRDVENRLAQEKIGDLEAKYKAMHDQLTSEIKLLNGKLNSLDEFRIQRDVLLAKFDDQEADLNEREKDHKEALYNMEQRAVVEKDALKKEVEQKLLQVSEDFTRSSEIRNAGYTRRLIRENIALQKEIDLLVMSQIKLQQAYTNQKSKHKEMEEQYSALDQIKNELVRNSVNKSKIIEGLTRNYEKLKAKYVEVLRYRKAYESHLQAEKCQNIKQKDAAGKLRTLAKRMEIVELENRSMEVVHAQHEMEITRLRGVIQEIKCTVRDAIVAEQAAKTFPQRLAEANVDDAAVIAEVREEAISVCRLKRSDLLSQLLNIVSSHSEELPRTPSIASIGSATSSLYAPGKMGFMPARPKPTPFDVFRSEVIDQEPDLTVPEDLQKLKTQDRPIASQRGDENSIIDVEFGTTLYVSSSREDDLIEVEEEPLEEPEGSTSSMSVKKASSEGSVAPPGTAPLAASVSSKDLKAPSIGTMDTLTGASKLTGITNEEEAGEEGEEEDFDGASVETQKCGKSIADTWDCIYETSGTVITKDNSTEVSQEIGPGCRCGCIVHLGSSKPKRIIAGATQSCPGRSFWLIQVDGEESISLALSFLRLPCASQYIKVRDGPSLSSTLLVELNGGGLILKGVGVPVAVESTGGQLLVEFSAGDVGQAANASTSTQEGSAACTGGFMANVQQQLGSRNSSVTLVAATRLSGKTRSISHKPMTHLRFTLVHLSAMIFASIIIIISALLGAQYVVRYRKYHLAVARRQDEGSRLHTPRASLSSLQGPPSRAMSTTTLLSEVIYMVKMRPKHHLRHSILRESVDAENLTGETEFKESDSQGMLAKCAEVKELGSSTSMVTLRNERSSPARSLDTGSVVGSPSSAEAELAEVHSRTGGCKDSPTDDQLEPASCKDSARDSESIISSGMSSLCNSPPMNSKRLSKYSDRYDAVTLKLLSSRLDESLQDASSLHSVTESLRMGRLGSRSVSSSLTNGCYSPAASIVSSATIRTTSNPKESKEKQNRRKLLARPGSEFSLGNQEELEMDYYDYNVINAGSAPGSYLGMDPAYLVWIPPFEEVAEREEDDKTPEPEPDPDPERDEREPLYEEIRMPKYGHYLSPASNTESSKSTTADNTPSSEERSPPVSGRPSKATSPCEGAEKGGKSLPKQPTPFMSRKQRRQSKQQMQSSLSLSAGSLDHEQRCGRSSKLAIEIAAVHQKVETDVELNESMTGSYVEKETAVEKSAGSGDLQEFLSLDDIQYADESGSDYEAVNLKKVAKSDLKLNQDGVRSKLLRRKEPKSKEVSV</sequence>
<feature type="coiled-coil region" evidence="1">
    <location>
        <begin position="612"/>
        <end position="664"/>
    </location>
</feature>
<feature type="transmembrane region" description="Helical" evidence="3">
    <location>
        <begin position="84"/>
        <end position="103"/>
    </location>
</feature>
<evidence type="ECO:0000256" key="2">
    <source>
        <dbReference type="SAM" id="MobiDB-lite"/>
    </source>
</evidence>
<feature type="region of interest" description="Disordered" evidence="2">
    <location>
        <begin position="1477"/>
        <end position="1537"/>
    </location>
</feature>
<dbReference type="Gene3D" id="2.20.100.10">
    <property type="entry name" value="Thrombospondin type-1 (TSP1) repeat"/>
    <property type="match status" value="1"/>
</dbReference>
<accession>A0A9Q0BLH7</accession>
<feature type="compositionally biased region" description="Acidic residues" evidence="2">
    <location>
        <begin position="1697"/>
        <end position="1715"/>
    </location>
</feature>
<reference evidence="4" key="1">
    <citation type="journal article" date="2023" name="Genome Biol. Evol.">
        <title>Long-read-based Genome Assembly of Drosophila gunungcola Reveals Fewer Chemosensory Genes in Flower-breeding Species.</title>
        <authorList>
            <person name="Negi A."/>
            <person name="Liao B.Y."/>
            <person name="Yeh S.D."/>
        </authorList>
    </citation>
    <scope>NUCLEOTIDE SEQUENCE</scope>
    <source>
        <strain evidence="4">Sukarami</strain>
    </source>
</reference>